<organism evidence="2 3">
    <name type="scientific">Clydaea vesicula</name>
    <dbReference type="NCBI Taxonomy" id="447962"/>
    <lineage>
        <taxon>Eukaryota</taxon>
        <taxon>Fungi</taxon>
        <taxon>Fungi incertae sedis</taxon>
        <taxon>Chytridiomycota</taxon>
        <taxon>Chytridiomycota incertae sedis</taxon>
        <taxon>Chytridiomycetes</taxon>
        <taxon>Lobulomycetales</taxon>
        <taxon>Lobulomycetaceae</taxon>
        <taxon>Clydaea</taxon>
    </lineage>
</organism>
<accession>A0AAD5U1G3</accession>
<keyword evidence="3" id="KW-1185">Reference proteome</keyword>
<keyword evidence="1" id="KW-0175">Coiled coil</keyword>
<evidence type="ECO:0000313" key="2">
    <source>
        <dbReference type="EMBL" id="KAJ3213601.1"/>
    </source>
</evidence>
<proteinExistence type="predicted"/>
<reference evidence="2" key="1">
    <citation type="submission" date="2020-05" db="EMBL/GenBank/DDBJ databases">
        <title>Phylogenomic resolution of chytrid fungi.</title>
        <authorList>
            <person name="Stajich J.E."/>
            <person name="Amses K."/>
            <person name="Simmons R."/>
            <person name="Seto K."/>
            <person name="Myers J."/>
            <person name="Bonds A."/>
            <person name="Quandt C.A."/>
            <person name="Barry K."/>
            <person name="Liu P."/>
            <person name="Grigoriev I."/>
            <person name="Longcore J.E."/>
            <person name="James T.Y."/>
        </authorList>
    </citation>
    <scope>NUCLEOTIDE SEQUENCE</scope>
    <source>
        <strain evidence="2">JEL0476</strain>
    </source>
</reference>
<evidence type="ECO:0000256" key="1">
    <source>
        <dbReference type="SAM" id="Coils"/>
    </source>
</evidence>
<feature type="coiled-coil region" evidence="1">
    <location>
        <begin position="53"/>
        <end position="80"/>
    </location>
</feature>
<name>A0AAD5U1G3_9FUNG</name>
<protein>
    <submittedName>
        <fullName evidence="2">Uncharacterized protein</fullName>
    </submittedName>
</protein>
<dbReference type="Proteomes" id="UP001211065">
    <property type="component" value="Unassembled WGS sequence"/>
</dbReference>
<dbReference type="EMBL" id="JADGJW010000694">
    <property type="protein sequence ID" value="KAJ3213601.1"/>
    <property type="molecule type" value="Genomic_DNA"/>
</dbReference>
<gene>
    <name evidence="2" type="ORF">HK099_007273</name>
</gene>
<comment type="caution">
    <text evidence="2">The sequence shown here is derived from an EMBL/GenBank/DDBJ whole genome shotgun (WGS) entry which is preliminary data.</text>
</comment>
<dbReference type="AlphaFoldDB" id="A0AAD5U1G3"/>
<evidence type="ECO:0000313" key="3">
    <source>
        <dbReference type="Proteomes" id="UP001211065"/>
    </source>
</evidence>
<sequence>MHSLNNKSDNIKKETQKNFNKIDKFDKKKVKNGLKINCVKVVENLNIEEKIKFDEFTDKSNEASDNLSEFEEREEIFEKKKKFAAYKNLLGSQETLVNFNVTEREDFSLNYFNDEKENLVFIEEDNQVLLDKDEEVIKKKKKILILFFLIKQEFTTFLVNLKKFDSQKSKFISNNNEKELLGLKAKEDCVYYAEL</sequence>